<name>A0A8I0A9G1_9CLOT</name>
<dbReference type="Gene3D" id="1.10.287.950">
    <property type="entry name" value="Methyl-accepting chemotaxis protein"/>
    <property type="match status" value="1"/>
</dbReference>
<dbReference type="GO" id="GO:0007165">
    <property type="term" value="P:signal transduction"/>
    <property type="evidence" value="ECO:0007669"/>
    <property type="project" value="UniProtKB-KW"/>
</dbReference>
<dbReference type="Proteomes" id="UP000662088">
    <property type="component" value="Unassembled WGS sequence"/>
</dbReference>
<evidence type="ECO:0000259" key="3">
    <source>
        <dbReference type="PROSITE" id="PS50111"/>
    </source>
</evidence>
<organism evidence="4 5">
    <name type="scientific">Clostridium lentum</name>
    <dbReference type="NCBI Taxonomy" id="2763037"/>
    <lineage>
        <taxon>Bacteria</taxon>
        <taxon>Bacillati</taxon>
        <taxon>Bacillota</taxon>
        <taxon>Clostridia</taxon>
        <taxon>Eubacteriales</taxon>
        <taxon>Clostridiaceae</taxon>
        <taxon>Clostridium</taxon>
    </lineage>
</organism>
<dbReference type="InterPro" id="IPR004089">
    <property type="entry name" value="MCPsignal_dom"/>
</dbReference>
<dbReference type="GO" id="GO:0016020">
    <property type="term" value="C:membrane"/>
    <property type="evidence" value="ECO:0007669"/>
    <property type="project" value="InterPro"/>
</dbReference>
<keyword evidence="1 2" id="KW-0807">Transducer</keyword>
<keyword evidence="5" id="KW-1185">Reference proteome</keyword>
<sequence>MLFSRKKTAPTTDTVKITTEAQIKETPSKSDTVIEVIKATTKSLSETIDKHNEINREHLALQNIVNTANKQINEIESLGNTMSNLAETININTTSLLESTNIAVDKSKDSKNAISDIVTIIETLQKQNEETYKSIKELVNSYNEISNITNIINNIANQTNLLALNAAIEAARAGEHGKGFAVVADEIRKLAEITKQNTTDISNLISGIKTETDAVLKNSETSNDVVEKGVNITINASKTLDESLENILLTDSNVHRLISTLNEQSINLNKSNEIGISVSSKIKNINESLVSNINKSEILEKQLNKIIKDVNSSLK</sequence>
<dbReference type="AlphaFoldDB" id="A0A8I0A9G1"/>
<feature type="domain" description="Methyl-accepting transducer" evidence="3">
    <location>
        <begin position="60"/>
        <end position="279"/>
    </location>
</feature>
<accession>A0A8I0A9G1</accession>
<dbReference type="RefSeq" id="WP_186835156.1">
    <property type="nucleotide sequence ID" value="NZ_JACOOQ010000012.1"/>
</dbReference>
<evidence type="ECO:0000313" key="4">
    <source>
        <dbReference type="EMBL" id="MBC5640366.1"/>
    </source>
</evidence>
<dbReference type="SMART" id="SM00283">
    <property type="entry name" value="MA"/>
    <property type="match status" value="1"/>
</dbReference>
<evidence type="ECO:0000256" key="2">
    <source>
        <dbReference type="PROSITE-ProRule" id="PRU00284"/>
    </source>
</evidence>
<dbReference type="SUPFAM" id="SSF58104">
    <property type="entry name" value="Methyl-accepting chemotaxis protein (MCP) signaling domain"/>
    <property type="match status" value="1"/>
</dbReference>
<dbReference type="PROSITE" id="PS50111">
    <property type="entry name" value="CHEMOTAXIS_TRANSDUC_2"/>
    <property type="match status" value="1"/>
</dbReference>
<reference evidence="4" key="1">
    <citation type="submission" date="2020-08" db="EMBL/GenBank/DDBJ databases">
        <title>Genome public.</title>
        <authorList>
            <person name="Liu C."/>
            <person name="Sun Q."/>
        </authorList>
    </citation>
    <scope>NUCLEOTIDE SEQUENCE</scope>
    <source>
        <strain evidence="4">NSJ-42</strain>
    </source>
</reference>
<dbReference type="EMBL" id="JACOOQ010000012">
    <property type="protein sequence ID" value="MBC5640366.1"/>
    <property type="molecule type" value="Genomic_DNA"/>
</dbReference>
<gene>
    <name evidence="4" type="ORF">H8R92_08015</name>
</gene>
<comment type="caution">
    <text evidence="4">The sequence shown here is derived from an EMBL/GenBank/DDBJ whole genome shotgun (WGS) entry which is preliminary data.</text>
</comment>
<dbReference type="PANTHER" id="PTHR32089:SF112">
    <property type="entry name" value="LYSOZYME-LIKE PROTEIN-RELATED"/>
    <property type="match status" value="1"/>
</dbReference>
<proteinExistence type="predicted"/>
<dbReference type="PANTHER" id="PTHR32089">
    <property type="entry name" value="METHYL-ACCEPTING CHEMOTAXIS PROTEIN MCPB"/>
    <property type="match status" value="1"/>
</dbReference>
<protein>
    <recommendedName>
        <fullName evidence="3">Methyl-accepting transducer domain-containing protein</fullName>
    </recommendedName>
</protein>
<evidence type="ECO:0000256" key="1">
    <source>
        <dbReference type="ARBA" id="ARBA00023224"/>
    </source>
</evidence>
<dbReference type="Pfam" id="PF00015">
    <property type="entry name" value="MCPsignal"/>
    <property type="match status" value="1"/>
</dbReference>
<evidence type="ECO:0000313" key="5">
    <source>
        <dbReference type="Proteomes" id="UP000662088"/>
    </source>
</evidence>